<dbReference type="InParanoid" id="A0A263D3M2"/>
<keyword evidence="4" id="KW-0862">Zinc</keyword>
<protein>
    <recommendedName>
        <fullName evidence="8">Creatininase</fullName>
    </recommendedName>
</protein>
<reference evidence="6 7" key="1">
    <citation type="submission" date="2017-07" db="EMBL/GenBank/DDBJ databases">
        <title>Amycolatopsis antarcticus sp. nov., isolated from the surface of an Antarcticus brown macroalga.</title>
        <authorList>
            <person name="Wang J."/>
            <person name="Leiva S."/>
            <person name="Huang J."/>
            <person name="Huang Y."/>
        </authorList>
    </citation>
    <scope>NUCLEOTIDE SEQUENCE [LARGE SCALE GENOMIC DNA]</scope>
    <source>
        <strain evidence="6 7">AU-G6</strain>
    </source>
</reference>
<dbReference type="Proteomes" id="UP000242444">
    <property type="component" value="Unassembled WGS sequence"/>
</dbReference>
<evidence type="ECO:0000256" key="1">
    <source>
        <dbReference type="ARBA" id="ARBA00001947"/>
    </source>
</evidence>
<dbReference type="AlphaFoldDB" id="A0A263D3M2"/>
<dbReference type="GO" id="GO:0009231">
    <property type="term" value="P:riboflavin biosynthetic process"/>
    <property type="evidence" value="ECO:0007669"/>
    <property type="project" value="TreeGrafter"/>
</dbReference>
<sequence>MTMLRWQDSTRARLREVLPDGLVILPMGAIEQHGPHLGTGTDTVLAGTVAERAAGRAADRADRDLVLAPVLPFGASDHHLPFGGTLSLSVPTALAVVSDLARSVVESAGRRLVLVNGHGGNRGVCHAAASAVSSRHGLTVTVVHYWELLAPAGAPVPGHAGEFETAMMLATAPELVADRSPRPPLPEESTVEGCDMHDPKAWLRIDGYTDEPAAATAERGARWLEECVHALADRLVRLARLP</sequence>
<evidence type="ECO:0000256" key="4">
    <source>
        <dbReference type="ARBA" id="ARBA00022833"/>
    </source>
</evidence>
<dbReference type="OrthoDB" id="9801445at2"/>
<comment type="caution">
    <text evidence="6">The sequence shown here is derived from an EMBL/GenBank/DDBJ whole genome shotgun (WGS) entry which is preliminary data.</text>
</comment>
<keyword evidence="3" id="KW-0378">Hydrolase</keyword>
<keyword evidence="7" id="KW-1185">Reference proteome</keyword>
<dbReference type="InterPro" id="IPR024087">
    <property type="entry name" value="Creatininase-like_sf"/>
</dbReference>
<dbReference type="SUPFAM" id="SSF102215">
    <property type="entry name" value="Creatininase"/>
    <property type="match status" value="1"/>
</dbReference>
<evidence type="ECO:0000256" key="3">
    <source>
        <dbReference type="ARBA" id="ARBA00022801"/>
    </source>
</evidence>
<gene>
    <name evidence="6" type="ORF">CFN78_12505</name>
</gene>
<dbReference type="PANTHER" id="PTHR35005">
    <property type="entry name" value="3-DEHYDRO-SCYLLO-INOSOSE HYDROLASE"/>
    <property type="match status" value="1"/>
</dbReference>
<accession>A0A263D3M2</accession>
<name>A0A263D3M2_9PSEU</name>
<evidence type="ECO:0000256" key="5">
    <source>
        <dbReference type="ARBA" id="ARBA00024029"/>
    </source>
</evidence>
<evidence type="ECO:0000256" key="2">
    <source>
        <dbReference type="ARBA" id="ARBA00022723"/>
    </source>
</evidence>
<dbReference type="Pfam" id="PF02633">
    <property type="entry name" value="Creatininase"/>
    <property type="match status" value="1"/>
</dbReference>
<comment type="similarity">
    <text evidence="5">Belongs to the creatininase superfamily.</text>
</comment>
<comment type="cofactor">
    <cofactor evidence="1">
        <name>Zn(2+)</name>
        <dbReference type="ChEBI" id="CHEBI:29105"/>
    </cofactor>
</comment>
<dbReference type="GO" id="GO:0016811">
    <property type="term" value="F:hydrolase activity, acting on carbon-nitrogen (but not peptide) bonds, in linear amides"/>
    <property type="evidence" value="ECO:0007669"/>
    <property type="project" value="TreeGrafter"/>
</dbReference>
<keyword evidence="2" id="KW-0479">Metal-binding</keyword>
<dbReference type="EMBL" id="NKYE01000006">
    <property type="protein sequence ID" value="OZM73040.1"/>
    <property type="molecule type" value="Genomic_DNA"/>
</dbReference>
<proteinExistence type="inferred from homology"/>
<dbReference type="GO" id="GO:0046872">
    <property type="term" value="F:metal ion binding"/>
    <property type="evidence" value="ECO:0007669"/>
    <property type="project" value="UniProtKB-KW"/>
</dbReference>
<dbReference type="PANTHER" id="PTHR35005:SF1">
    <property type="entry name" value="2-AMINO-5-FORMYLAMINO-6-RIBOSYLAMINOPYRIMIDIN-4(3H)-ONE 5'-MONOPHOSPHATE DEFORMYLASE"/>
    <property type="match status" value="1"/>
</dbReference>
<evidence type="ECO:0000313" key="7">
    <source>
        <dbReference type="Proteomes" id="UP000242444"/>
    </source>
</evidence>
<dbReference type="Gene3D" id="3.40.50.10310">
    <property type="entry name" value="Creatininase"/>
    <property type="match status" value="1"/>
</dbReference>
<dbReference type="InterPro" id="IPR003785">
    <property type="entry name" value="Creatininase/forma_Hydrolase"/>
</dbReference>
<evidence type="ECO:0000313" key="6">
    <source>
        <dbReference type="EMBL" id="OZM73040.1"/>
    </source>
</evidence>
<evidence type="ECO:0008006" key="8">
    <source>
        <dbReference type="Google" id="ProtNLM"/>
    </source>
</evidence>
<organism evidence="6 7">
    <name type="scientific">Amycolatopsis antarctica</name>
    <dbReference type="NCBI Taxonomy" id="1854586"/>
    <lineage>
        <taxon>Bacteria</taxon>
        <taxon>Bacillati</taxon>
        <taxon>Actinomycetota</taxon>
        <taxon>Actinomycetes</taxon>
        <taxon>Pseudonocardiales</taxon>
        <taxon>Pseudonocardiaceae</taxon>
        <taxon>Amycolatopsis</taxon>
    </lineage>
</organism>